<sequence>MPILRWLSRRRAYNQLVEQEAQALVARNGGDGYYTARQIAQLAKGQADLQSAKLWWRVSRRVAAMTGIEPGKAKVGLPESEW</sequence>
<reference evidence="2" key="1">
    <citation type="journal article" date="2019" name="Int. J. Syst. Evol. Microbiol.">
        <title>The Global Catalogue of Microorganisms (GCM) 10K type strain sequencing project: providing services to taxonomists for standard genome sequencing and annotation.</title>
        <authorList>
            <consortium name="The Broad Institute Genomics Platform"/>
            <consortium name="The Broad Institute Genome Sequencing Center for Infectious Disease"/>
            <person name="Wu L."/>
            <person name="Ma J."/>
        </authorList>
    </citation>
    <scope>NUCLEOTIDE SEQUENCE [LARGE SCALE GENOMIC DNA]</scope>
    <source>
        <strain evidence="2">CCUG 43117</strain>
    </source>
</reference>
<proteinExistence type="predicted"/>
<accession>A0ABW0P555</accession>
<gene>
    <name evidence="1" type="ORF">ACFPN9_21510</name>
</gene>
<organism evidence="1 2">
    <name type="scientific">Bosea massiliensis</name>
    <dbReference type="NCBI Taxonomy" id="151419"/>
    <lineage>
        <taxon>Bacteria</taxon>
        <taxon>Pseudomonadati</taxon>
        <taxon>Pseudomonadota</taxon>
        <taxon>Alphaproteobacteria</taxon>
        <taxon>Hyphomicrobiales</taxon>
        <taxon>Boseaceae</taxon>
        <taxon>Bosea</taxon>
    </lineage>
</organism>
<comment type="caution">
    <text evidence="1">The sequence shown here is derived from an EMBL/GenBank/DDBJ whole genome shotgun (WGS) entry which is preliminary data.</text>
</comment>
<name>A0ABW0P555_9HYPH</name>
<dbReference type="RefSeq" id="WP_377817571.1">
    <property type="nucleotide sequence ID" value="NZ_JBHSLU010000073.1"/>
</dbReference>
<evidence type="ECO:0000313" key="2">
    <source>
        <dbReference type="Proteomes" id="UP001596060"/>
    </source>
</evidence>
<protein>
    <submittedName>
        <fullName evidence="1">Uncharacterized protein</fullName>
    </submittedName>
</protein>
<keyword evidence="2" id="KW-1185">Reference proteome</keyword>
<dbReference type="EMBL" id="JBHSLU010000073">
    <property type="protein sequence ID" value="MFC5507826.1"/>
    <property type="molecule type" value="Genomic_DNA"/>
</dbReference>
<dbReference type="Proteomes" id="UP001596060">
    <property type="component" value="Unassembled WGS sequence"/>
</dbReference>
<evidence type="ECO:0000313" key="1">
    <source>
        <dbReference type="EMBL" id="MFC5507826.1"/>
    </source>
</evidence>